<evidence type="ECO:0000313" key="3">
    <source>
        <dbReference type="Proteomes" id="UP000034087"/>
    </source>
</evidence>
<gene>
    <name evidence="2" type="ORF">UW53_C0019G0024</name>
</gene>
<feature type="transmembrane region" description="Helical" evidence="1">
    <location>
        <begin position="139"/>
        <end position="158"/>
    </location>
</feature>
<accession>A0A0G1KSA4</accession>
<keyword evidence="1" id="KW-0812">Transmembrane</keyword>
<protein>
    <submittedName>
        <fullName evidence="2">Uncharacterized protein</fullName>
    </submittedName>
</protein>
<keyword evidence="1" id="KW-0472">Membrane</keyword>
<evidence type="ECO:0000313" key="2">
    <source>
        <dbReference type="EMBL" id="KKT59207.1"/>
    </source>
</evidence>
<evidence type="ECO:0000256" key="1">
    <source>
        <dbReference type="SAM" id="Phobius"/>
    </source>
</evidence>
<proteinExistence type="predicted"/>
<dbReference type="EMBL" id="LCIR01000019">
    <property type="protein sequence ID" value="KKT59207.1"/>
    <property type="molecule type" value="Genomic_DNA"/>
</dbReference>
<organism evidence="2 3">
    <name type="scientific">Candidatus Giovannonibacteria bacterium GW2011_GWA1_44_25</name>
    <dbReference type="NCBI Taxonomy" id="1618645"/>
    <lineage>
        <taxon>Bacteria</taxon>
        <taxon>Candidatus Giovannoniibacteriota</taxon>
    </lineage>
</organism>
<feature type="transmembrane region" description="Helical" evidence="1">
    <location>
        <begin position="61"/>
        <end position="80"/>
    </location>
</feature>
<comment type="caution">
    <text evidence="2">The sequence shown here is derived from an EMBL/GenBank/DDBJ whole genome shotgun (WGS) entry which is preliminary data.</text>
</comment>
<reference evidence="2 3" key="1">
    <citation type="journal article" date="2015" name="Nature">
        <title>rRNA introns, odd ribosomes, and small enigmatic genomes across a large radiation of phyla.</title>
        <authorList>
            <person name="Brown C.T."/>
            <person name="Hug L.A."/>
            <person name="Thomas B.C."/>
            <person name="Sharon I."/>
            <person name="Castelle C.J."/>
            <person name="Singh A."/>
            <person name="Wilkins M.J."/>
            <person name="Williams K.H."/>
            <person name="Banfield J.F."/>
        </authorList>
    </citation>
    <scope>NUCLEOTIDE SEQUENCE [LARGE SCALE GENOMIC DNA]</scope>
</reference>
<dbReference type="Proteomes" id="UP000034087">
    <property type="component" value="Unassembled WGS sequence"/>
</dbReference>
<name>A0A0G1KSA4_9BACT</name>
<sequence length="159" mass="17945">MGSATGNPYAGFLGGFLSHHLMDALPHFDQGSFRVRERRALYLGDINFEENTIGTFGARDWAMLFIDWLVSLILFAIIFISSPPEQWGLIIIGALGGILPDVVDSSPLWSIKLREKIPSMSKYNDFHGFFHWTVPAKKWPLGMLTQILLIAASLWYLVF</sequence>
<keyword evidence="1" id="KW-1133">Transmembrane helix</keyword>
<dbReference type="AlphaFoldDB" id="A0A0G1KSA4"/>